<organism evidence="1 3">
    <name type="scientific">Halobacterium salinarum (strain ATCC 33171 / DSM 3754 / JCM 8978 / NBRC 102687 / NCIMB 764 / 91-R6)</name>
    <dbReference type="NCBI Taxonomy" id="2597657"/>
    <lineage>
        <taxon>Archaea</taxon>
        <taxon>Methanobacteriati</taxon>
        <taxon>Methanobacteriota</taxon>
        <taxon>Stenosarchaea group</taxon>
        <taxon>Halobacteria</taxon>
        <taxon>Halobacteriales</taxon>
        <taxon>Halobacteriaceae</taxon>
        <taxon>Halobacterium</taxon>
    </lineage>
</organism>
<proteinExistence type="predicted"/>
<dbReference type="Proteomes" id="UP000296216">
    <property type="component" value="Chromosome"/>
</dbReference>
<evidence type="ECO:0000313" key="4">
    <source>
        <dbReference type="Proteomes" id="UP000323075"/>
    </source>
</evidence>
<dbReference type="AlphaFoldDB" id="A0A4D6GS82"/>
<reference evidence="1 3" key="1">
    <citation type="journal article" date="2019" name="Microbiol. Resour. Announc.">
        <title>The Genome Sequence of the Halobacterium salinarum Type Strain Is Closely Related to That of Laboratory Strains NRC-1 and R1.</title>
        <authorList>
            <person name="Pfeiffer F."/>
            <person name="Marchfelder A."/>
            <person name="Habermann B."/>
            <person name="Dyall-Smith M.L."/>
        </authorList>
    </citation>
    <scope>NUCLEOTIDE SEQUENCE [LARGE SCALE GENOMIC DNA]</scope>
    <source>
        <strain evidence="1">91-R6</strain>
        <strain evidence="3">ATCC 33171 / DSM 3754 / JCM 8978 / NBRC 102687 / NCIMB 764 / 91-R6</strain>
    </source>
</reference>
<protein>
    <submittedName>
        <fullName evidence="1">Uncharacterized protein</fullName>
    </submittedName>
</protein>
<dbReference type="Proteomes" id="UP000323075">
    <property type="component" value="Unassembled WGS sequence"/>
</dbReference>
<evidence type="ECO:0000313" key="2">
    <source>
        <dbReference type="EMBL" id="TYO74932.1"/>
    </source>
</evidence>
<dbReference type="EMBL" id="VRYN01000009">
    <property type="protein sequence ID" value="TYO74932.1"/>
    <property type="molecule type" value="Genomic_DNA"/>
</dbReference>
<reference evidence="1" key="3">
    <citation type="journal article" name="MicrobiologyOpen">
        <title>Whole-genome comparison between the type strain of Halobacterium salinarum (DSM 3754(T)) and the laboratory strains R1 and NRC-1.</title>
        <authorList>
            <person name="Pfeiffer F."/>
            <person name="Losensky G."/>
            <person name="Marchfelder A."/>
            <person name="Habermann B."/>
            <person name="Dyall-Smith M."/>
        </authorList>
    </citation>
    <scope>NUCLEOTIDE SEQUENCE</scope>
    <source>
        <strain evidence="1">91-R6</strain>
    </source>
</reference>
<accession>A0A4D6GS82</accession>
<sequence length="83" mass="9088">MDLPQRASISHQNVDAGPIAKRAVVNNSEVVACAGCDEDLDTSNYHLHTTIRFGAGGGRGVRYKSFVLHDAECFNAWKRDLDV</sequence>
<reference evidence="2 4" key="2">
    <citation type="submission" date="2019-07" db="EMBL/GenBank/DDBJ databases">
        <title>Genomic Encyclopedia of Archaeal and Bacterial Type Strains, Phase II (KMG-II): from individual species to whole genera.</title>
        <authorList>
            <person name="Goeker M."/>
        </authorList>
    </citation>
    <scope>NUCLEOTIDE SEQUENCE [LARGE SCALE GENOMIC DNA]</scope>
    <source>
        <strain evidence="2 4">DSM 3754</strain>
    </source>
</reference>
<name>A0A4D6GS82_HALS9</name>
<evidence type="ECO:0000313" key="3">
    <source>
        <dbReference type="Proteomes" id="UP000296216"/>
    </source>
</evidence>
<evidence type="ECO:0000313" key="1">
    <source>
        <dbReference type="EMBL" id="QCC44609.1"/>
    </source>
</evidence>
<gene>
    <name evidence="2" type="ORF">APQ99_02174</name>
    <name evidence="1" type="ORF">HBSAL_04505</name>
</gene>
<dbReference type="EMBL" id="CP038631">
    <property type="protein sequence ID" value="QCC44609.1"/>
    <property type="molecule type" value="Genomic_DNA"/>
</dbReference>